<dbReference type="Proteomes" id="UP001497444">
    <property type="component" value="Unassembled WGS sequence"/>
</dbReference>
<feature type="transmembrane region" description="Helical" evidence="1">
    <location>
        <begin position="51"/>
        <end position="71"/>
    </location>
</feature>
<sequence>MPLCTTCIYFSYGCEDHAITYYTTNSAQSSTVLGRTYYCGAFDLKPVCATVYFLFFITLTARCVVPVYIGALSMTMEDSMYEAPGDCILEYKIEQPQRRQCRRIMIRKDRDDLWLQRQ</sequence>
<keyword evidence="3" id="KW-1185">Reference proteome</keyword>
<organism evidence="2 3">
    <name type="scientific">Sphagnum jensenii</name>
    <dbReference type="NCBI Taxonomy" id="128206"/>
    <lineage>
        <taxon>Eukaryota</taxon>
        <taxon>Viridiplantae</taxon>
        <taxon>Streptophyta</taxon>
        <taxon>Embryophyta</taxon>
        <taxon>Bryophyta</taxon>
        <taxon>Sphagnophytina</taxon>
        <taxon>Sphagnopsida</taxon>
        <taxon>Sphagnales</taxon>
        <taxon>Sphagnaceae</taxon>
        <taxon>Sphagnum</taxon>
    </lineage>
</organism>
<reference evidence="2" key="1">
    <citation type="submission" date="2024-02" db="EMBL/GenBank/DDBJ databases">
        <authorList>
            <consortium name="ELIXIR-Norway"/>
            <consortium name="Elixir Norway"/>
        </authorList>
    </citation>
    <scope>NUCLEOTIDE SEQUENCE</scope>
</reference>
<evidence type="ECO:0000313" key="2">
    <source>
        <dbReference type="EMBL" id="CAK9251381.1"/>
    </source>
</evidence>
<keyword evidence="1" id="KW-0472">Membrane</keyword>
<protein>
    <submittedName>
        <fullName evidence="2">Uncharacterized protein</fullName>
    </submittedName>
</protein>
<gene>
    <name evidence="2" type="ORF">CSSPJE1EN1_LOCUS26759</name>
</gene>
<keyword evidence="1" id="KW-0812">Transmembrane</keyword>
<evidence type="ECO:0000313" key="3">
    <source>
        <dbReference type="Proteomes" id="UP001497444"/>
    </source>
</evidence>
<dbReference type="EMBL" id="CAXAQS010000370">
    <property type="protein sequence ID" value="CAK9251381.1"/>
    <property type="molecule type" value="Genomic_DNA"/>
</dbReference>
<proteinExistence type="predicted"/>
<evidence type="ECO:0000256" key="1">
    <source>
        <dbReference type="SAM" id="Phobius"/>
    </source>
</evidence>
<keyword evidence="1" id="KW-1133">Transmembrane helix</keyword>
<name>A0ABP0VBQ3_9BRYO</name>
<comment type="caution">
    <text evidence="2">The sequence shown here is derived from an EMBL/GenBank/DDBJ whole genome shotgun (WGS) entry which is preliminary data.</text>
</comment>
<accession>A0ABP0VBQ3</accession>